<dbReference type="Proteomes" id="UP000799444">
    <property type="component" value="Unassembled WGS sequence"/>
</dbReference>
<comment type="caution">
    <text evidence="2">The sequence shown here is derived from an EMBL/GenBank/DDBJ whole genome shotgun (WGS) entry which is preliminary data.</text>
</comment>
<dbReference type="EMBL" id="ML996163">
    <property type="protein sequence ID" value="KAF2733292.1"/>
    <property type="molecule type" value="Genomic_DNA"/>
</dbReference>
<protein>
    <submittedName>
        <fullName evidence="2">Uncharacterized protein</fullName>
    </submittedName>
</protein>
<name>A0A9P4QT39_9PLEO</name>
<dbReference type="AlphaFoldDB" id="A0A9P4QT39"/>
<evidence type="ECO:0000313" key="2">
    <source>
        <dbReference type="EMBL" id="KAF2733292.1"/>
    </source>
</evidence>
<accession>A0A9P4QT39</accession>
<sequence>MAEPNAPELSDDPPGPSEPVYGITYTLSKYPQPAMKERLRKISGDEAVETGITQDHIDKWFEGLGKPNYFLVTLLNRGDLLGDWTGRHKTTSAYMSHEGKFFKERGYILRLMGTEVQSMSEDLFTFLSRMVDVPGSANDWHYIPEHFFCSRILHMMEHAGKFVLHDKDVHGYEIFQARVLKEALKEFDKLA</sequence>
<proteinExistence type="predicted"/>
<organism evidence="2 3">
    <name type="scientific">Polyplosphaeria fusca</name>
    <dbReference type="NCBI Taxonomy" id="682080"/>
    <lineage>
        <taxon>Eukaryota</taxon>
        <taxon>Fungi</taxon>
        <taxon>Dikarya</taxon>
        <taxon>Ascomycota</taxon>
        <taxon>Pezizomycotina</taxon>
        <taxon>Dothideomycetes</taxon>
        <taxon>Pleosporomycetidae</taxon>
        <taxon>Pleosporales</taxon>
        <taxon>Tetraplosphaeriaceae</taxon>
        <taxon>Polyplosphaeria</taxon>
    </lineage>
</organism>
<evidence type="ECO:0000313" key="3">
    <source>
        <dbReference type="Proteomes" id="UP000799444"/>
    </source>
</evidence>
<feature type="region of interest" description="Disordered" evidence="1">
    <location>
        <begin position="1"/>
        <end position="20"/>
    </location>
</feature>
<gene>
    <name evidence="2" type="ORF">EJ04DRAFT_605737</name>
</gene>
<reference evidence="2" key="1">
    <citation type="journal article" date="2020" name="Stud. Mycol.">
        <title>101 Dothideomycetes genomes: a test case for predicting lifestyles and emergence of pathogens.</title>
        <authorList>
            <person name="Haridas S."/>
            <person name="Albert R."/>
            <person name="Binder M."/>
            <person name="Bloem J."/>
            <person name="Labutti K."/>
            <person name="Salamov A."/>
            <person name="Andreopoulos B."/>
            <person name="Baker S."/>
            <person name="Barry K."/>
            <person name="Bills G."/>
            <person name="Bluhm B."/>
            <person name="Cannon C."/>
            <person name="Castanera R."/>
            <person name="Culley D."/>
            <person name="Daum C."/>
            <person name="Ezra D."/>
            <person name="Gonzalez J."/>
            <person name="Henrissat B."/>
            <person name="Kuo A."/>
            <person name="Liang C."/>
            <person name="Lipzen A."/>
            <person name="Lutzoni F."/>
            <person name="Magnuson J."/>
            <person name="Mondo S."/>
            <person name="Nolan M."/>
            <person name="Ohm R."/>
            <person name="Pangilinan J."/>
            <person name="Park H.-J."/>
            <person name="Ramirez L."/>
            <person name="Alfaro M."/>
            <person name="Sun H."/>
            <person name="Tritt A."/>
            <person name="Yoshinaga Y."/>
            <person name="Zwiers L.-H."/>
            <person name="Turgeon B."/>
            <person name="Goodwin S."/>
            <person name="Spatafora J."/>
            <person name="Crous P."/>
            <person name="Grigoriev I."/>
        </authorList>
    </citation>
    <scope>NUCLEOTIDE SEQUENCE</scope>
    <source>
        <strain evidence="2">CBS 125425</strain>
    </source>
</reference>
<keyword evidence="3" id="KW-1185">Reference proteome</keyword>
<evidence type="ECO:0000256" key="1">
    <source>
        <dbReference type="SAM" id="MobiDB-lite"/>
    </source>
</evidence>